<dbReference type="Proteomes" id="UP000051264">
    <property type="component" value="Unassembled WGS sequence"/>
</dbReference>
<keyword evidence="3" id="KW-0808">Transferase</keyword>
<dbReference type="Pfam" id="PF23540">
    <property type="entry name" value="DesK_N"/>
    <property type="match status" value="1"/>
</dbReference>
<dbReference type="CDD" id="cd16917">
    <property type="entry name" value="HATPase_UhpB-NarQ-NarX-like"/>
    <property type="match status" value="1"/>
</dbReference>
<keyword evidence="5" id="KW-0902">Two-component regulatory system</keyword>
<dbReference type="GO" id="GO:0046983">
    <property type="term" value="F:protein dimerization activity"/>
    <property type="evidence" value="ECO:0007669"/>
    <property type="project" value="InterPro"/>
</dbReference>
<dbReference type="SUPFAM" id="SSF55874">
    <property type="entry name" value="ATPase domain of HSP90 chaperone/DNA topoisomerase II/histidine kinase"/>
    <property type="match status" value="1"/>
</dbReference>
<accession>A0A0R1RYV5</accession>
<dbReference type="PATRIC" id="fig|1423747.3.peg.607"/>
<comment type="caution">
    <text evidence="11">The sequence shown here is derived from an EMBL/GenBank/DDBJ whole genome shotgun (WGS) entry which is preliminary data.</text>
</comment>
<organism evidence="11 12">
    <name type="scientific">Latilactobacillus fuchuensis DSM 14340 = JCM 11249</name>
    <dbReference type="NCBI Taxonomy" id="1423747"/>
    <lineage>
        <taxon>Bacteria</taxon>
        <taxon>Bacillati</taxon>
        <taxon>Bacillota</taxon>
        <taxon>Bacilli</taxon>
        <taxon>Lactobacillales</taxon>
        <taxon>Lactobacillaceae</taxon>
        <taxon>Latilactobacillus</taxon>
    </lineage>
</organism>
<evidence type="ECO:0000256" key="3">
    <source>
        <dbReference type="ARBA" id="ARBA00022679"/>
    </source>
</evidence>
<evidence type="ECO:0000259" key="8">
    <source>
        <dbReference type="Pfam" id="PF02518"/>
    </source>
</evidence>
<keyword evidence="7" id="KW-0812">Transmembrane</keyword>
<feature type="domain" description="DesK/YvfT N-terminal" evidence="10">
    <location>
        <begin position="7"/>
        <end position="141"/>
    </location>
</feature>
<name>A0A0R1RYV5_9LACO</name>
<dbReference type="InterPro" id="IPR003594">
    <property type="entry name" value="HATPase_dom"/>
</dbReference>
<feature type="transmembrane region" description="Helical" evidence="7">
    <location>
        <begin position="107"/>
        <end position="127"/>
    </location>
</feature>
<dbReference type="OrthoDB" id="9797605at2"/>
<evidence type="ECO:0000256" key="7">
    <source>
        <dbReference type="SAM" id="Phobius"/>
    </source>
</evidence>
<keyword evidence="4 11" id="KW-0418">Kinase</keyword>
<dbReference type="InterPro" id="IPR056374">
    <property type="entry name" value="DesK/YvfT_N"/>
</dbReference>
<keyword evidence="7" id="KW-1133">Transmembrane helix</keyword>
<dbReference type="RefSeq" id="WP_025083032.1">
    <property type="nucleotide sequence ID" value="NZ_AZEX01000015.1"/>
</dbReference>
<dbReference type="eggNOG" id="COG4585">
    <property type="taxonomic scope" value="Bacteria"/>
</dbReference>
<dbReference type="Pfam" id="PF02518">
    <property type="entry name" value="HATPase_c"/>
    <property type="match status" value="1"/>
</dbReference>
<dbReference type="Gene3D" id="1.20.5.1930">
    <property type="match status" value="1"/>
</dbReference>
<evidence type="ECO:0000259" key="10">
    <source>
        <dbReference type="Pfam" id="PF23540"/>
    </source>
</evidence>
<evidence type="ECO:0000256" key="2">
    <source>
        <dbReference type="ARBA" id="ARBA00012438"/>
    </source>
</evidence>
<feature type="coiled-coil region" evidence="6">
    <location>
        <begin position="156"/>
        <end position="183"/>
    </location>
</feature>
<evidence type="ECO:0000313" key="12">
    <source>
        <dbReference type="Proteomes" id="UP000051264"/>
    </source>
</evidence>
<comment type="catalytic activity">
    <reaction evidence="1">
        <text>ATP + protein L-histidine = ADP + protein N-phospho-L-histidine.</text>
        <dbReference type="EC" id="2.7.13.3"/>
    </reaction>
</comment>
<evidence type="ECO:0000259" key="9">
    <source>
        <dbReference type="Pfam" id="PF07730"/>
    </source>
</evidence>
<evidence type="ECO:0000256" key="5">
    <source>
        <dbReference type="ARBA" id="ARBA00023012"/>
    </source>
</evidence>
<dbReference type="GO" id="GO:0000155">
    <property type="term" value="F:phosphorelay sensor kinase activity"/>
    <property type="evidence" value="ECO:0007669"/>
    <property type="project" value="InterPro"/>
</dbReference>
<dbReference type="PANTHER" id="PTHR24421">
    <property type="entry name" value="NITRATE/NITRITE SENSOR PROTEIN NARX-RELATED"/>
    <property type="match status" value="1"/>
</dbReference>
<dbReference type="InterPro" id="IPR050482">
    <property type="entry name" value="Sensor_HK_TwoCompSys"/>
</dbReference>
<sequence>MNFFKKYIALPERFGYFPYVWLLFLFFPISYAYPYRTLKQQMMMLIILIFVVAYRNSYASTKWRFGWIWVQIITSMILAMMIQALYLNIYVAWVFGSIPMHRRQFRWFYGAYMGSIIIPTVYFYFYYGQQMGGFEWVGIIVYGLFCALSPFAAHSIQDFNRKNRQLMQTNERLTTMIKQNERQRIARDLHDNLGQSFSMITLKAEYARRLLTKAPEKVPEQLLEIEQASRHNLQMVRDIVTDLRQVTIAEELIQQEQNLRVAGMLLFTKNEVLSKSLSQTNQQVLAQCIHEAVTNMIRYSRASECDIQFEQLATRFQMKISDNGRGLRDSDQVKSNGIPGMRERLATLNGELMITSNRSGTCLTIEIPAEGVQA</sequence>
<feature type="transmembrane region" description="Helical" evidence="7">
    <location>
        <begin position="133"/>
        <end position="153"/>
    </location>
</feature>
<evidence type="ECO:0000256" key="6">
    <source>
        <dbReference type="SAM" id="Coils"/>
    </source>
</evidence>
<keyword evidence="6" id="KW-0175">Coiled coil</keyword>
<dbReference type="InterPro" id="IPR036890">
    <property type="entry name" value="HATPase_C_sf"/>
</dbReference>
<dbReference type="Pfam" id="PF07730">
    <property type="entry name" value="HisKA_3"/>
    <property type="match status" value="1"/>
</dbReference>
<feature type="transmembrane region" description="Helical" evidence="7">
    <location>
        <begin position="16"/>
        <end position="35"/>
    </location>
</feature>
<proteinExistence type="predicted"/>
<dbReference type="AlphaFoldDB" id="A0A0R1RYV5"/>
<dbReference type="InterPro" id="IPR011712">
    <property type="entry name" value="Sig_transdc_His_kin_sub3_dim/P"/>
</dbReference>
<feature type="domain" description="Signal transduction histidine kinase subgroup 3 dimerisation and phosphoacceptor" evidence="9">
    <location>
        <begin position="181"/>
        <end position="246"/>
    </location>
</feature>
<dbReference type="EC" id="2.7.13.3" evidence="2"/>
<dbReference type="EMBL" id="AZEX01000015">
    <property type="protein sequence ID" value="KRL61625.1"/>
    <property type="molecule type" value="Genomic_DNA"/>
</dbReference>
<dbReference type="Gene3D" id="3.30.565.10">
    <property type="entry name" value="Histidine kinase-like ATPase, C-terminal domain"/>
    <property type="match status" value="1"/>
</dbReference>
<evidence type="ECO:0000313" key="11">
    <source>
        <dbReference type="EMBL" id="KRL61625.1"/>
    </source>
</evidence>
<dbReference type="STRING" id="1423747.FC69_GL000594"/>
<feature type="transmembrane region" description="Helical" evidence="7">
    <location>
        <begin position="42"/>
        <end position="61"/>
    </location>
</feature>
<feature type="domain" description="Histidine kinase/HSP90-like ATPase" evidence="8">
    <location>
        <begin position="282"/>
        <end position="370"/>
    </location>
</feature>
<gene>
    <name evidence="11" type="ORF">FC69_GL000594</name>
</gene>
<dbReference type="GO" id="GO:0016020">
    <property type="term" value="C:membrane"/>
    <property type="evidence" value="ECO:0007669"/>
    <property type="project" value="InterPro"/>
</dbReference>
<evidence type="ECO:0000256" key="4">
    <source>
        <dbReference type="ARBA" id="ARBA00022777"/>
    </source>
</evidence>
<evidence type="ECO:0000256" key="1">
    <source>
        <dbReference type="ARBA" id="ARBA00000085"/>
    </source>
</evidence>
<dbReference type="PANTHER" id="PTHR24421:SF63">
    <property type="entry name" value="SENSOR HISTIDINE KINASE DESK"/>
    <property type="match status" value="1"/>
</dbReference>
<protein>
    <recommendedName>
        <fullName evidence="2">histidine kinase</fullName>
        <ecNumber evidence="2">2.7.13.3</ecNumber>
    </recommendedName>
</protein>
<feature type="transmembrane region" description="Helical" evidence="7">
    <location>
        <begin position="67"/>
        <end position="95"/>
    </location>
</feature>
<reference evidence="11 12" key="1">
    <citation type="journal article" date="2015" name="Genome Announc.">
        <title>Expanding the biotechnology potential of lactobacilli through comparative genomics of 213 strains and associated genera.</title>
        <authorList>
            <person name="Sun Z."/>
            <person name="Harris H.M."/>
            <person name="McCann A."/>
            <person name="Guo C."/>
            <person name="Argimon S."/>
            <person name="Zhang W."/>
            <person name="Yang X."/>
            <person name="Jeffery I.B."/>
            <person name="Cooney J.C."/>
            <person name="Kagawa T.F."/>
            <person name="Liu W."/>
            <person name="Song Y."/>
            <person name="Salvetti E."/>
            <person name="Wrobel A."/>
            <person name="Rasinkangas P."/>
            <person name="Parkhill J."/>
            <person name="Rea M.C."/>
            <person name="O'Sullivan O."/>
            <person name="Ritari J."/>
            <person name="Douillard F.P."/>
            <person name="Paul Ross R."/>
            <person name="Yang R."/>
            <person name="Briner A.E."/>
            <person name="Felis G.E."/>
            <person name="de Vos W.M."/>
            <person name="Barrangou R."/>
            <person name="Klaenhammer T.R."/>
            <person name="Caufield P.W."/>
            <person name="Cui Y."/>
            <person name="Zhang H."/>
            <person name="O'Toole P.W."/>
        </authorList>
    </citation>
    <scope>NUCLEOTIDE SEQUENCE [LARGE SCALE GENOMIC DNA]</scope>
    <source>
        <strain evidence="11 12">DSM 14340</strain>
    </source>
</reference>
<keyword evidence="7" id="KW-0472">Membrane</keyword>